<dbReference type="InterPro" id="IPR047198">
    <property type="entry name" value="DDP-like_NUDIX"/>
</dbReference>
<comment type="similarity">
    <text evidence="1">Belongs to the UPF0111 family.</text>
</comment>
<accession>A0A5B8LFG8</accession>
<reference evidence="3 4" key="1">
    <citation type="submission" date="2019-07" db="EMBL/GenBank/DDBJ databases">
        <title>Full genome sequence of Sphingomonas sp. 4R-6-7(HKS19).</title>
        <authorList>
            <person name="Im W.-T."/>
        </authorList>
    </citation>
    <scope>NUCLEOTIDE SEQUENCE [LARGE SCALE GENOMIC DNA]</scope>
    <source>
        <strain evidence="3 4">HKS19</strain>
    </source>
</reference>
<dbReference type="OrthoDB" id="9797568at2"/>
<evidence type="ECO:0000313" key="3">
    <source>
        <dbReference type="EMBL" id="QDZ06998.1"/>
    </source>
</evidence>
<dbReference type="GO" id="GO:0016462">
    <property type="term" value="F:pyrophosphatase activity"/>
    <property type="evidence" value="ECO:0007669"/>
    <property type="project" value="InterPro"/>
</dbReference>
<dbReference type="EMBL" id="CP042306">
    <property type="protein sequence ID" value="QDZ06998.1"/>
    <property type="molecule type" value="Genomic_DNA"/>
</dbReference>
<sequence>MRTVATSATRRQTGDSGTAWAKAGIATNRVRKASNQRIFFVSQECHKGAIEPFGRAAPIGGFARGTRGSKFIRQIAALPYRTDGAGVDAPVRVLLITSRENKRWVLPKGNPASGIAAHAAAALEADEEAGVRGLVCPTPLGSYRYRKRQRNGASLMVDVDVFPLAVNRELEHWKEQDQRERRWVPLHDAAEMVDEPDLADLIRSFGPTEFKAATKRLGVIAATQSRISPMFAWFQRLLPKQGNFFEQFEAHAVTIVSAADALSRLVANEGSVADHIQEVIEREHDADNITRQVLKTVRETFLTPFDRSSITALIGSMDDTIDEMQAAVQAMDVYDVRVFDQEMKDMAAIIVDAARLTAEAMPLLRDVGRNGARLHELTERLVRMESHADEIHRAGLKRAFTQYGPKDPMRFAVAREVFKHLERIVDAFEDVANEIDGIVIDHA</sequence>
<organism evidence="3 4">
    <name type="scientific">Sphingomonas panacisoli</name>
    <dbReference type="NCBI Taxonomy" id="1813879"/>
    <lineage>
        <taxon>Bacteria</taxon>
        <taxon>Pseudomonadati</taxon>
        <taxon>Pseudomonadota</taxon>
        <taxon>Alphaproteobacteria</taxon>
        <taxon>Sphingomonadales</taxon>
        <taxon>Sphingomonadaceae</taxon>
        <taxon>Sphingomonas</taxon>
    </lineage>
</organism>
<dbReference type="CDD" id="cd04666">
    <property type="entry name" value="NUDIX_DIPP2_like_Nudt4"/>
    <property type="match status" value="1"/>
</dbReference>
<evidence type="ECO:0000313" key="4">
    <source>
        <dbReference type="Proteomes" id="UP000315673"/>
    </source>
</evidence>
<dbReference type="InterPro" id="IPR000086">
    <property type="entry name" value="NUDIX_hydrolase_dom"/>
</dbReference>
<dbReference type="InterPro" id="IPR018445">
    <property type="entry name" value="Put_Phosphate_transp_reg"/>
</dbReference>
<dbReference type="PANTHER" id="PTHR37298:SF1">
    <property type="entry name" value="UPF0111 PROTEIN YKAA"/>
    <property type="match status" value="1"/>
</dbReference>
<evidence type="ECO:0000259" key="2">
    <source>
        <dbReference type="PROSITE" id="PS51462"/>
    </source>
</evidence>
<dbReference type="PANTHER" id="PTHR37298">
    <property type="entry name" value="UPF0111 PROTEIN YKAA"/>
    <property type="match status" value="1"/>
</dbReference>
<dbReference type="Pfam" id="PF00293">
    <property type="entry name" value="NUDIX"/>
    <property type="match status" value="1"/>
</dbReference>
<dbReference type="PROSITE" id="PS51462">
    <property type="entry name" value="NUDIX"/>
    <property type="match status" value="1"/>
</dbReference>
<dbReference type="InterPro" id="IPR038078">
    <property type="entry name" value="PhoU-like_sf"/>
</dbReference>
<dbReference type="InterPro" id="IPR015797">
    <property type="entry name" value="NUDIX_hydrolase-like_dom_sf"/>
</dbReference>
<name>A0A5B8LFG8_9SPHN</name>
<dbReference type="Proteomes" id="UP000315673">
    <property type="component" value="Chromosome"/>
</dbReference>
<protein>
    <submittedName>
        <fullName evidence="3">DUF47 family protein</fullName>
    </submittedName>
</protein>
<dbReference type="Gene3D" id="3.90.79.10">
    <property type="entry name" value="Nucleoside Triphosphate Pyrophosphohydrolase"/>
    <property type="match status" value="1"/>
</dbReference>
<keyword evidence="4" id="KW-1185">Reference proteome</keyword>
<dbReference type="SUPFAM" id="SSF55811">
    <property type="entry name" value="Nudix"/>
    <property type="match status" value="1"/>
</dbReference>
<dbReference type="Pfam" id="PF01865">
    <property type="entry name" value="PhoU_div"/>
    <property type="match status" value="1"/>
</dbReference>
<evidence type="ECO:0000256" key="1">
    <source>
        <dbReference type="ARBA" id="ARBA00008591"/>
    </source>
</evidence>
<dbReference type="InterPro" id="IPR052912">
    <property type="entry name" value="UPF0111_domain"/>
</dbReference>
<gene>
    <name evidence="3" type="ORF">FPZ24_05480</name>
</gene>
<feature type="domain" description="Nudix hydrolase" evidence="2">
    <location>
        <begin position="70"/>
        <end position="206"/>
    </location>
</feature>
<dbReference type="Gene3D" id="1.20.58.220">
    <property type="entry name" value="Phosphate transport system protein phou homolog 2, domain 2"/>
    <property type="match status" value="1"/>
</dbReference>
<dbReference type="AlphaFoldDB" id="A0A5B8LFG8"/>
<dbReference type="KEGG" id="spai:FPZ24_05480"/>
<proteinExistence type="inferred from homology"/>